<dbReference type="PROSITE" id="PS00194">
    <property type="entry name" value="THIOREDOXIN_1"/>
    <property type="match status" value="1"/>
</dbReference>
<dbReference type="PANTHER" id="PTHR42852:SF13">
    <property type="entry name" value="PROTEIN DIPZ"/>
    <property type="match status" value="1"/>
</dbReference>
<dbReference type="Gene3D" id="3.40.30.10">
    <property type="entry name" value="Glutaredoxin"/>
    <property type="match status" value="1"/>
</dbReference>
<organism evidence="6 7">
    <name type="scientific">Chryseolinea serpens</name>
    <dbReference type="NCBI Taxonomy" id="947013"/>
    <lineage>
        <taxon>Bacteria</taxon>
        <taxon>Pseudomonadati</taxon>
        <taxon>Bacteroidota</taxon>
        <taxon>Cytophagia</taxon>
        <taxon>Cytophagales</taxon>
        <taxon>Fulvivirgaceae</taxon>
        <taxon>Chryseolinea</taxon>
    </lineage>
</organism>
<dbReference type="GO" id="GO:0016491">
    <property type="term" value="F:oxidoreductase activity"/>
    <property type="evidence" value="ECO:0007669"/>
    <property type="project" value="InterPro"/>
</dbReference>
<keyword evidence="3" id="KW-0676">Redox-active center</keyword>
<dbReference type="AlphaFoldDB" id="A0A1M5VH08"/>
<accession>A0A1M5VH08</accession>
<evidence type="ECO:0000256" key="1">
    <source>
        <dbReference type="ARBA" id="ARBA00004196"/>
    </source>
</evidence>
<evidence type="ECO:0000256" key="4">
    <source>
        <dbReference type="SAM" id="Phobius"/>
    </source>
</evidence>
<evidence type="ECO:0000256" key="2">
    <source>
        <dbReference type="ARBA" id="ARBA00022748"/>
    </source>
</evidence>
<dbReference type="GO" id="GO:0030313">
    <property type="term" value="C:cell envelope"/>
    <property type="evidence" value="ECO:0007669"/>
    <property type="project" value="UniProtKB-SubCell"/>
</dbReference>
<keyword evidence="4" id="KW-0472">Membrane</keyword>
<dbReference type="GO" id="GO:0016853">
    <property type="term" value="F:isomerase activity"/>
    <property type="evidence" value="ECO:0007669"/>
    <property type="project" value="UniProtKB-KW"/>
</dbReference>
<evidence type="ECO:0000256" key="3">
    <source>
        <dbReference type="ARBA" id="ARBA00023284"/>
    </source>
</evidence>
<dbReference type="EMBL" id="FQWQ01000004">
    <property type="protein sequence ID" value="SHH74506.1"/>
    <property type="molecule type" value="Genomic_DNA"/>
</dbReference>
<dbReference type="InterPro" id="IPR013740">
    <property type="entry name" value="Redoxin"/>
</dbReference>
<dbReference type="PANTHER" id="PTHR42852">
    <property type="entry name" value="THIOL:DISULFIDE INTERCHANGE PROTEIN DSBE"/>
    <property type="match status" value="1"/>
</dbReference>
<proteinExistence type="predicted"/>
<dbReference type="InterPro" id="IPR013766">
    <property type="entry name" value="Thioredoxin_domain"/>
</dbReference>
<feature type="transmembrane region" description="Helical" evidence="4">
    <location>
        <begin position="20"/>
        <end position="42"/>
    </location>
</feature>
<comment type="subcellular location">
    <subcellularLocation>
        <location evidence="1">Cell envelope</location>
    </subcellularLocation>
</comment>
<dbReference type="GO" id="GO:0017004">
    <property type="term" value="P:cytochrome complex assembly"/>
    <property type="evidence" value="ECO:0007669"/>
    <property type="project" value="UniProtKB-KW"/>
</dbReference>
<name>A0A1M5VH08_9BACT</name>
<dbReference type="Proteomes" id="UP000184212">
    <property type="component" value="Unassembled WGS sequence"/>
</dbReference>
<keyword evidence="4" id="KW-0812">Transmembrane</keyword>
<keyword evidence="2" id="KW-0201">Cytochrome c-type biogenesis</keyword>
<keyword evidence="6" id="KW-0413">Isomerase</keyword>
<dbReference type="STRING" id="947013.SAMN04488109_5099"/>
<dbReference type="CDD" id="cd02966">
    <property type="entry name" value="TlpA_like_family"/>
    <property type="match status" value="1"/>
</dbReference>
<sequence length="201" mass="22776">MKNPFNIAIIHVLWRHLRPWAIFAIVFVVLRVTGALSGVSYFTSSALMKTGILDAATAPPAVMKTFDYNFNIKDLQGQVIDFNRFKGKTIFLNVWATWCGPCRVEMPAIDELYKKVKDNDKIVFVMLSIDKSENFTKVVDFTREKGFAFPVYVPSGYLPKQLQVSMIPTTLVINSDGKIVSKETGTTNYDTPKFKEFLESL</sequence>
<keyword evidence="7" id="KW-1185">Reference proteome</keyword>
<dbReference type="InterPro" id="IPR050553">
    <property type="entry name" value="Thioredoxin_ResA/DsbE_sf"/>
</dbReference>
<dbReference type="InterPro" id="IPR017937">
    <property type="entry name" value="Thioredoxin_CS"/>
</dbReference>
<dbReference type="PROSITE" id="PS51352">
    <property type="entry name" value="THIOREDOXIN_2"/>
    <property type="match status" value="1"/>
</dbReference>
<dbReference type="SUPFAM" id="SSF52833">
    <property type="entry name" value="Thioredoxin-like"/>
    <property type="match status" value="1"/>
</dbReference>
<dbReference type="InterPro" id="IPR036249">
    <property type="entry name" value="Thioredoxin-like_sf"/>
</dbReference>
<feature type="domain" description="Thioredoxin" evidence="5">
    <location>
        <begin position="52"/>
        <end position="201"/>
    </location>
</feature>
<gene>
    <name evidence="6" type="ORF">SAMN04488109_5099</name>
</gene>
<evidence type="ECO:0000313" key="6">
    <source>
        <dbReference type="EMBL" id="SHH74506.1"/>
    </source>
</evidence>
<evidence type="ECO:0000313" key="7">
    <source>
        <dbReference type="Proteomes" id="UP000184212"/>
    </source>
</evidence>
<reference evidence="6 7" key="1">
    <citation type="submission" date="2016-11" db="EMBL/GenBank/DDBJ databases">
        <authorList>
            <person name="Jaros S."/>
            <person name="Januszkiewicz K."/>
            <person name="Wedrychowicz H."/>
        </authorList>
    </citation>
    <scope>NUCLEOTIDE SEQUENCE [LARGE SCALE GENOMIC DNA]</scope>
    <source>
        <strain evidence="6 7">DSM 24574</strain>
    </source>
</reference>
<dbReference type="Pfam" id="PF08534">
    <property type="entry name" value="Redoxin"/>
    <property type="match status" value="1"/>
</dbReference>
<protein>
    <submittedName>
        <fullName evidence="6">Thiol-disulfide isomerase or thioredoxin</fullName>
    </submittedName>
</protein>
<keyword evidence="4" id="KW-1133">Transmembrane helix</keyword>
<evidence type="ECO:0000259" key="5">
    <source>
        <dbReference type="PROSITE" id="PS51352"/>
    </source>
</evidence>